<dbReference type="AlphaFoldDB" id="A0A154W7K1"/>
<comment type="caution">
    <text evidence="4">The sequence shown here is derived from an EMBL/GenBank/DDBJ whole genome shotgun (WGS) entry which is preliminary data.</text>
</comment>
<gene>
    <name evidence="4" type="ORF">AUP43_07050</name>
</gene>
<keyword evidence="2" id="KW-0378">Hydrolase</keyword>
<dbReference type="Proteomes" id="UP000076400">
    <property type="component" value="Unassembled WGS sequence"/>
</dbReference>
<reference evidence="4 5" key="1">
    <citation type="submission" date="2015-12" db="EMBL/GenBank/DDBJ databases">
        <title>Genome sequence of Oceanibaculum pacificum MCCC 1A02656.</title>
        <authorList>
            <person name="Lu L."/>
            <person name="Lai Q."/>
            <person name="Shao Z."/>
            <person name="Qian P."/>
        </authorList>
    </citation>
    <scope>NUCLEOTIDE SEQUENCE [LARGE SCALE GENOMIC DNA]</scope>
    <source>
        <strain evidence="4 5">MCCC 1A02656</strain>
    </source>
</reference>
<sequence length="333" mass="35892">MDVFPAGDPADWQHDPWSGKIVDGRVWGRGATDMKAGTTASIMTYAYLYRFREHLKGKLTLTAVSDEETGGKWGTRYLLENHADEAKGDCVLNGEPSDPCAVRFAEKGTLRLTFTIRTPGAHGAYTHRSKNANRIAGHLMDRLDKLVDIPPAMPESVAAVVNRPESLAAADQAMGEGTSTIINKVTVNYGVLRGGLKVNMLPGTCVMEADIRLPVGTTRETVMAEIETILADFPEASVAVQEAASNPTSHSDPTHEMIALVQQAASELGRPRPEVICSLGATDCKHFRYHGVPAYVYGVPPGNMSMADESVAIADFLHVVKTHALAAFDYLSA</sequence>
<keyword evidence="1" id="KW-0479">Metal-binding</keyword>
<evidence type="ECO:0000256" key="2">
    <source>
        <dbReference type="ARBA" id="ARBA00022801"/>
    </source>
</evidence>
<feature type="domain" description="Peptidase M20 dimerisation" evidence="3">
    <location>
        <begin position="105"/>
        <end position="232"/>
    </location>
</feature>
<dbReference type="InterPro" id="IPR002933">
    <property type="entry name" value="Peptidase_M20"/>
</dbReference>
<dbReference type="Pfam" id="PF01546">
    <property type="entry name" value="Peptidase_M20"/>
    <property type="match status" value="1"/>
</dbReference>
<accession>A0A154W7K1</accession>
<dbReference type="InterPro" id="IPR011650">
    <property type="entry name" value="Peptidase_M20_dimer"/>
</dbReference>
<dbReference type="Pfam" id="PF07687">
    <property type="entry name" value="M20_dimer"/>
    <property type="match status" value="1"/>
</dbReference>
<dbReference type="InterPro" id="IPR050072">
    <property type="entry name" value="Peptidase_M20A"/>
</dbReference>
<evidence type="ECO:0000313" key="4">
    <source>
        <dbReference type="EMBL" id="KZD09518.1"/>
    </source>
</evidence>
<evidence type="ECO:0000256" key="1">
    <source>
        <dbReference type="ARBA" id="ARBA00022723"/>
    </source>
</evidence>
<keyword evidence="5" id="KW-1185">Reference proteome</keyword>
<dbReference type="SUPFAM" id="SSF53187">
    <property type="entry name" value="Zn-dependent exopeptidases"/>
    <property type="match status" value="1"/>
</dbReference>
<proteinExistence type="predicted"/>
<dbReference type="SUPFAM" id="SSF55031">
    <property type="entry name" value="Bacterial exopeptidase dimerisation domain"/>
    <property type="match status" value="1"/>
</dbReference>
<evidence type="ECO:0000313" key="5">
    <source>
        <dbReference type="Proteomes" id="UP000076400"/>
    </source>
</evidence>
<dbReference type="Gene3D" id="3.40.630.10">
    <property type="entry name" value="Zn peptidases"/>
    <property type="match status" value="1"/>
</dbReference>
<evidence type="ECO:0000259" key="3">
    <source>
        <dbReference type="Pfam" id="PF07687"/>
    </source>
</evidence>
<dbReference type="EMBL" id="LPXN01000097">
    <property type="protein sequence ID" value="KZD09518.1"/>
    <property type="molecule type" value="Genomic_DNA"/>
</dbReference>
<dbReference type="GO" id="GO:0016787">
    <property type="term" value="F:hydrolase activity"/>
    <property type="evidence" value="ECO:0007669"/>
    <property type="project" value="UniProtKB-KW"/>
</dbReference>
<name>A0A154W7K1_9PROT</name>
<dbReference type="PANTHER" id="PTHR43808">
    <property type="entry name" value="ACETYLORNITHINE DEACETYLASE"/>
    <property type="match status" value="1"/>
</dbReference>
<dbReference type="InterPro" id="IPR036264">
    <property type="entry name" value="Bact_exopeptidase_dim_dom"/>
</dbReference>
<dbReference type="PANTHER" id="PTHR43808:SF32">
    <property type="entry name" value="ARGE_DAPE-RELATED DEACYLASE"/>
    <property type="match status" value="1"/>
</dbReference>
<organism evidence="4 5">
    <name type="scientific">Oceanibaculum pacificum</name>
    <dbReference type="NCBI Taxonomy" id="580166"/>
    <lineage>
        <taxon>Bacteria</taxon>
        <taxon>Pseudomonadati</taxon>
        <taxon>Pseudomonadota</taxon>
        <taxon>Alphaproteobacteria</taxon>
        <taxon>Rhodospirillales</taxon>
        <taxon>Oceanibaculaceae</taxon>
        <taxon>Oceanibaculum</taxon>
    </lineage>
</organism>
<dbReference type="STRING" id="580166.AUP43_07050"/>
<dbReference type="Gene3D" id="3.30.70.360">
    <property type="match status" value="1"/>
</dbReference>
<dbReference type="GO" id="GO:0046872">
    <property type="term" value="F:metal ion binding"/>
    <property type="evidence" value="ECO:0007669"/>
    <property type="project" value="UniProtKB-KW"/>
</dbReference>
<protein>
    <submittedName>
        <fullName evidence="4">Peptidase M20</fullName>
    </submittedName>
</protein>